<evidence type="ECO:0000256" key="11">
    <source>
        <dbReference type="ARBA" id="ARBA00023180"/>
    </source>
</evidence>
<dbReference type="HOGENOM" id="CLU_000288_22_9_1"/>
<dbReference type="PaxDb" id="65489-OBART02G04360.1"/>
<dbReference type="InterPro" id="IPR001611">
    <property type="entry name" value="Leu-rich_rpt"/>
</dbReference>
<dbReference type="PROSITE" id="PS51450">
    <property type="entry name" value="LRR"/>
    <property type="match status" value="1"/>
</dbReference>
<reference evidence="16" key="2">
    <citation type="submission" date="2015-03" db="UniProtKB">
        <authorList>
            <consortium name="EnsemblPlants"/>
        </authorList>
    </citation>
    <scope>IDENTIFICATION</scope>
</reference>
<dbReference type="EnsemblPlants" id="OBART02G04360.1">
    <property type="protein sequence ID" value="OBART02G04360.1"/>
    <property type="gene ID" value="OBART02G04360"/>
</dbReference>
<dbReference type="Pfam" id="PF23598">
    <property type="entry name" value="LRR_14"/>
    <property type="match status" value="1"/>
</dbReference>
<dbReference type="GO" id="GO:0005886">
    <property type="term" value="C:plasma membrane"/>
    <property type="evidence" value="ECO:0007669"/>
    <property type="project" value="UniProtKB-SubCell"/>
</dbReference>
<evidence type="ECO:0000256" key="3">
    <source>
        <dbReference type="ARBA" id="ARBA00022475"/>
    </source>
</evidence>
<evidence type="ECO:0000256" key="8">
    <source>
        <dbReference type="ARBA" id="ARBA00022989"/>
    </source>
</evidence>
<evidence type="ECO:0000256" key="12">
    <source>
        <dbReference type="SAM" id="MobiDB-lite"/>
    </source>
</evidence>
<reference evidence="16" key="1">
    <citation type="journal article" date="2009" name="Rice">
        <title>De Novo Next Generation Sequencing of Plant Genomes.</title>
        <authorList>
            <person name="Rounsley S."/>
            <person name="Marri P.R."/>
            <person name="Yu Y."/>
            <person name="He R."/>
            <person name="Sisneros N."/>
            <person name="Goicoechea J.L."/>
            <person name="Lee S.J."/>
            <person name="Angelova A."/>
            <person name="Kudrna D."/>
            <person name="Luo M."/>
            <person name="Affourtit J."/>
            <person name="Desany B."/>
            <person name="Knight J."/>
            <person name="Niazi F."/>
            <person name="Egholm M."/>
            <person name="Wing R.A."/>
        </authorList>
    </citation>
    <scope>NUCLEOTIDE SEQUENCE [LARGE SCALE GENOMIC DNA]</scope>
    <source>
        <strain evidence="16">cv. IRGC 105608</strain>
    </source>
</reference>
<keyword evidence="6" id="KW-0732">Signal</keyword>
<dbReference type="Pfam" id="PF08263">
    <property type="entry name" value="LRRNT_2"/>
    <property type="match status" value="2"/>
</dbReference>
<evidence type="ECO:0000259" key="15">
    <source>
        <dbReference type="Pfam" id="PF23598"/>
    </source>
</evidence>
<dbReference type="InterPro" id="IPR013210">
    <property type="entry name" value="LRR_N_plant-typ"/>
</dbReference>
<evidence type="ECO:0008006" key="18">
    <source>
        <dbReference type="Google" id="ProtNLM"/>
    </source>
</evidence>
<proteinExistence type="inferred from homology"/>
<dbReference type="SUPFAM" id="SSF52058">
    <property type="entry name" value="L domain-like"/>
    <property type="match status" value="4"/>
</dbReference>
<dbReference type="PRINTS" id="PR00019">
    <property type="entry name" value="LEURICHRPT"/>
</dbReference>
<name>A0A0D3F0X3_9ORYZ</name>
<dbReference type="Proteomes" id="UP000026960">
    <property type="component" value="Chromosome 2"/>
</dbReference>
<evidence type="ECO:0000256" key="7">
    <source>
        <dbReference type="ARBA" id="ARBA00022737"/>
    </source>
</evidence>
<dbReference type="FunFam" id="3.80.10.10:FF:000403">
    <property type="entry name" value="Receptor-like protein 2"/>
    <property type="match status" value="1"/>
</dbReference>
<evidence type="ECO:0000313" key="16">
    <source>
        <dbReference type="EnsemblPlants" id="OBART02G04360.1"/>
    </source>
</evidence>
<evidence type="ECO:0000256" key="6">
    <source>
        <dbReference type="ARBA" id="ARBA00022729"/>
    </source>
</evidence>
<dbReference type="Pfam" id="PF13855">
    <property type="entry name" value="LRR_8"/>
    <property type="match status" value="1"/>
</dbReference>
<keyword evidence="11" id="KW-0325">Glycoprotein</keyword>
<feature type="region of interest" description="Disordered" evidence="12">
    <location>
        <begin position="90"/>
        <end position="110"/>
    </location>
</feature>
<accession>A0A0D3F0X3</accession>
<organism evidence="16">
    <name type="scientific">Oryza barthii</name>
    <dbReference type="NCBI Taxonomy" id="65489"/>
    <lineage>
        <taxon>Eukaryota</taxon>
        <taxon>Viridiplantae</taxon>
        <taxon>Streptophyta</taxon>
        <taxon>Embryophyta</taxon>
        <taxon>Tracheophyta</taxon>
        <taxon>Spermatophyta</taxon>
        <taxon>Magnoliopsida</taxon>
        <taxon>Liliopsida</taxon>
        <taxon>Poales</taxon>
        <taxon>Poaceae</taxon>
        <taxon>BOP clade</taxon>
        <taxon>Oryzoideae</taxon>
        <taxon>Oryzeae</taxon>
        <taxon>Oryzinae</taxon>
        <taxon>Oryza</taxon>
    </lineage>
</organism>
<comment type="similarity">
    <text evidence="2">Belongs to the RLP family.</text>
</comment>
<dbReference type="SMART" id="SM00365">
    <property type="entry name" value="LRR_SD22"/>
    <property type="match status" value="4"/>
</dbReference>
<evidence type="ECO:0000259" key="14">
    <source>
        <dbReference type="Pfam" id="PF08263"/>
    </source>
</evidence>
<dbReference type="InterPro" id="IPR003591">
    <property type="entry name" value="Leu-rich_rpt_typical-subtyp"/>
</dbReference>
<keyword evidence="10" id="KW-0675">Receptor</keyword>
<comment type="subcellular location">
    <subcellularLocation>
        <location evidence="1">Cell membrane</location>
        <topology evidence="1">Single-pass type I membrane protein</topology>
    </subcellularLocation>
</comment>
<keyword evidence="8 13" id="KW-1133">Transmembrane helix</keyword>
<evidence type="ECO:0000256" key="2">
    <source>
        <dbReference type="ARBA" id="ARBA00009592"/>
    </source>
</evidence>
<dbReference type="InterPro" id="IPR032675">
    <property type="entry name" value="LRR_dom_sf"/>
</dbReference>
<keyword evidence="3" id="KW-1003">Cell membrane</keyword>
<dbReference type="InterPro" id="IPR055414">
    <property type="entry name" value="LRR_R13L4/SHOC2-like"/>
</dbReference>
<dbReference type="FunFam" id="3.80.10.10:FF:000530">
    <property type="entry name" value="Receptor-like protein 2"/>
    <property type="match status" value="1"/>
</dbReference>
<evidence type="ECO:0000256" key="13">
    <source>
        <dbReference type="SAM" id="Phobius"/>
    </source>
</evidence>
<keyword evidence="7" id="KW-0677">Repeat</keyword>
<feature type="domain" description="Disease resistance R13L4/SHOC-2-like LRR" evidence="15">
    <location>
        <begin position="482"/>
        <end position="659"/>
    </location>
</feature>
<feature type="domain" description="Leucine-rich repeat-containing N-terminal plant-type" evidence="14">
    <location>
        <begin position="884"/>
        <end position="920"/>
    </location>
</feature>
<dbReference type="Pfam" id="PF00560">
    <property type="entry name" value="LRR_1"/>
    <property type="match status" value="10"/>
</dbReference>
<feature type="compositionally biased region" description="Polar residues" evidence="12">
    <location>
        <begin position="90"/>
        <end position="99"/>
    </location>
</feature>
<dbReference type="PANTHER" id="PTHR48052">
    <property type="entry name" value="UNNAMED PRODUCT"/>
    <property type="match status" value="1"/>
</dbReference>
<keyword evidence="17" id="KW-1185">Reference proteome</keyword>
<dbReference type="Gramene" id="OBART02G04360.1">
    <property type="protein sequence ID" value="OBART02G04360.1"/>
    <property type="gene ID" value="OBART02G04360"/>
</dbReference>
<dbReference type="STRING" id="65489.A0A0D3F0X3"/>
<dbReference type="FunFam" id="3.80.10.10:FF:000213">
    <property type="entry name" value="Tyrosine-sulfated glycopeptide receptor 1"/>
    <property type="match status" value="2"/>
</dbReference>
<feature type="compositionally biased region" description="Low complexity" evidence="12">
    <location>
        <begin position="18"/>
        <end position="30"/>
    </location>
</feature>
<keyword evidence="4" id="KW-0433">Leucine-rich repeat</keyword>
<dbReference type="Gene3D" id="3.80.10.10">
    <property type="entry name" value="Ribonuclease Inhibitor"/>
    <property type="match status" value="6"/>
</dbReference>
<feature type="transmembrane region" description="Helical" evidence="13">
    <location>
        <begin position="1491"/>
        <end position="1507"/>
    </location>
</feature>
<evidence type="ECO:0000256" key="10">
    <source>
        <dbReference type="ARBA" id="ARBA00023170"/>
    </source>
</evidence>
<sequence length="1540" mass="167950">MATRCILELWVVVTATQRPSSSPRAPPASRRGGGCAGRRRQSSGGAVATETTRRGKIIIHPAPAVQQPQTIHISCADASARLRATQIGVFTSGRQSPSRGSGEGSLDGGSASLSVIYPNCTHSEKKKKSTMRPSQFPCSRSSSKFPMDLLGFAVVLLLSLASSTSSCKDHEKSFLLQFLAGLSEDGGLAVSWQNDTDCCTWERITCGTDATITEISLVSKGLEGHISPYLGNLTGLMRLNLSHNLLSGELPLEELVSSTSLVILDISFNHLSGALQEFSAQISETTIRPLQVLNISSNLFTAQFPTNTWKVMNNLVALNASNNSFTGQAPSSFCISAPSITELDLSFNRFGSSVPQDIGNCSMLRVLKGGHNNFHGALPDELFNASSLEYLSFPDNVLNGVLHDANIIKLRKLSILDLERNMFIGKIPNSIGQLKRLEELHLGHNNMYGELPSTLGNCTNLKILDLKINYLSGDLGKINFSSLSNLMIIDLLVNNFNGTIPESIYDCTNLIALRLSWNKFHGEFSQRMDRLRSLSFLSVGGNAFANIRNALHTFKSFRNLTVLSIEQNFMHEILPEDETIDGFESLQHLEIYGSSLSGKMPVWLSKLKNLEKLFLYDNRLTGTVPVWINKLNFLICLDISNNSFTGEILMTLIQMPMLKSEKTVADIDARVLILPTYMSSKKDLPALKDWKYEYRILRAEVNVARNGFTGVIPPEIGRLKALDMLDLSFNSFSGEIPQAICNLTNLEMLDLSSNNLMGAIPLELNKLHFLSAFNVSNNDLEGPIPTGGQFDTFDNSSFIGNPKLCGGMLSHHCNSAKAVHAPASTLSTDQFSDKVIFGVAFGLFFALGVLSSSNKNKLSMSILCLVLVLMLSSASSTSCCTEHENNCLLQFLAGLSQDGGLAASWRLGTDCCSWEGITCSSMVSKDAMVTDVLLASKRLEGSISPALGRLPGLLRLNLSHNSLSGGLPSGSIIILDVSFNSLGRILPPSPPLTTGLKLPLQVLNISSNKFSTELPSLDGMAHLISLSASNNRFSGHIPTNFCTNLPSLAVLELSYNQFSGSIPPGLGNCSRLRVLKTNSSMLSTSLECLSFPNNNLHGTLEGENVIKLGKLATLDLGENNFSAQQIGRTPFEQQQNVWGHTINLKQLHNNLRSNNFSGELVNVNFSNLPNLKALDLLWNNFSGKIPETIYSCSNLTALRLSSNKFQGQLSKGLGNLKSLSFLSLSYNNLTNITNALQILRSSSSLTTLLIGRNFMNERIPDDDNIDGFDNLQMLILNRNQLTGPIPDWISSLNFLFYLDISNNNLTGEIPTALVQMPMLRSEKSAVQVQLHPRAFQLPIYSLTSLLQYRKANAFPIMLDLGSNKFTGLIPPEIGQLKGLLELNLSANKLYGDIPQSICNLTNLLTLDLSSNKLSGTIPAALKNLNFLTRFNISYNDLEGPIPTEGQLSTFTDCFIGNPKLCGPMLSHRCSSAKAVPAPASTLSTGEFSDKVIFGITVGLFFALGVLLDQMVFSRMNIPDDGHYSNPSKFRVNLPLLELVQ</sequence>
<feature type="domain" description="Leucine-rich repeat-containing N-terminal plant-type" evidence="14">
    <location>
        <begin position="169"/>
        <end position="206"/>
    </location>
</feature>
<evidence type="ECO:0000256" key="5">
    <source>
        <dbReference type="ARBA" id="ARBA00022692"/>
    </source>
</evidence>
<dbReference type="eggNOG" id="KOG0619">
    <property type="taxonomic scope" value="Eukaryota"/>
</dbReference>
<evidence type="ECO:0000313" key="17">
    <source>
        <dbReference type="Proteomes" id="UP000026960"/>
    </source>
</evidence>
<evidence type="ECO:0000256" key="9">
    <source>
        <dbReference type="ARBA" id="ARBA00023136"/>
    </source>
</evidence>
<dbReference type="SUPFAM" id="SSF52047">
    <property type="entry name" value="RNI-like"/>
    <property type="match status" value="1"/>
</dbReference>
<feature type="region of interest" description="Disordered" evidence="12">
    <location>
        <begin position="16"/>
        <end position="54"/>
    </location>
</feature>
<evidence type="ECO:0000256" key="4">
    <source>
        <dbReference type="ARBA" id="ARBA00022614"/>
    </source>
</evidence>
<keyword evidence="5 13" id="KW-0812">Transmembrane</keyword>
<protein>
    <recommendedName>
        <fullName evidence="18">Leucine-rich repeat-containing N-terminal plant-type domain-containing protein</fullName>
    </recommendedName>
</protein>
<dbReference type="SMART" id="SM00369">
    <property type="entry name" value="LRR_TYP"/>
    <property type="match status" value="13"/>
</dbReference>
<dbReference type="PANTHER" id="PTHR48052:SF81">
    <property type="entry name" value="LEUCINE-RICH REPEAT-CONTAINING N-TERMINAL PLANT-TYPE DOMAIN-CONTAINING PROTEIN"/>
    <property type="match status" value="1"/>
</dbReference>
<evidence type="ECO:0000256" key="1">
    <source>
        <dbReference type="ARBA" id="ARBA00004251"/>
    </source>
</evidence>
<keyword evidence="9 13" id="KW-0472">Membrane</keyword>